<sequence length="718" mass="79195">MTKLRPALPSYIELRAGGVLVVIEARTGERPVMLYAGADIAQTSGSELALLATRQHAPGSPSVPLRGSLLNEIATGASGAPGLLAHRRGRDWAIDLRVASVELEGSGSATIFCNDLNSGIAARHDLSIEPETGILQSATTIENEGDGELDIEWCAALCLPFDVRLTRFMSFTGKWAGEFAIEEIPAFQSSIVRENRSGRTSHHSFPGGILAAPETTETSGPALAFHLAWSGNHRLRIERTSDTLAHLQAGELLLPGEVRLAKGESYRTPDFLTSWSNNGMNTASQAFHAYLSKGTAGRRTTSKPRPVHYNTWEAVYFGHDEATLIGLAERAAEVGAERFVLDDGWFGSRRHDGAGLGDWWVSRDIYPQGLHPLVNRVRELGMEFGLWFEPEMVNPDSDLFRAHPDWVLGVDGVEPIPSRNQLTLDLTRSEVREYLFERMSALVGEYEIDYIKWDMNRDTHVPGSGGRPEMRRQTQAVYALMDDLRAAHPELEIETCSSGGARADFGIMRSADRIWTSDNNDARKRHEIMRGASHFFPLWALGNHVGPRKCHITGRRFDMAFRVGTAMLGHMGMELDLRAENDADLAVLKAGIALHKKHRNLIHEGRFHRLASAKSTNLVGTVAHDRSEALFSYAVLDTELTTLPQRIVFGGLDDARRYRVRLVWPQHNPSISTPSILDAADLGGDGHVFSGAALMTHGMQPPLTFPDTCLIYHLEACE</sequence>
<protein>
    <recommendedName>
        <fullName evidence="2">alpha-galactosidase</fullName>
        <ecNumber evidence="2">3.2.1.22</ecNumber>
    </recommendedName>
</protein>
<dbReference type="InterPro" id="IPR002252">
    <property type="entry name" value="Glyco_hydro_36"/>
</dbReference>
<dbReference type="RefSeq" id="WP_190786754.1">
    <property type="nucleotide sequence ID" value="NZ_JACXLC010000001.1"/>
</dbReference>
<gene>
    <name evidence="7" type="ORF">IB285_02845</name>
</gene>
<dbReference type="InterPro" id="IPR017853">
    <property type="entry name" value="GH"/>
</dbReference>
<feature type="domain" description="Glycosyl hydrolase family 36 N-terminal" evidence="6">
    <location>
        <begin position="30"/>
        <end position="261"/>
    </location>
</feature>
<keyword evidence="4" id="KW-0326">Glycosidase</keyword>
<comment type="catalytic activity">
    <reaction evidence="1">
        <text>Hydrolysis of terminal, non-reducing alpha-D-galactose residues in alpha-D-galactosides, including galactose oligosaccharides, galactomannans and galactolipids.</text>
        <dbReference type="EC" id="3.2.1.22"/>
    </reaction>
</comment>
<dbReference type="Pfam" id="PF16874">
    <property type="entry name" value="Glyco_hydro_36C"/>
    <property type="match status" value="1"/>
</dbReference>
<dbReference type="Gene3D" id="3.20.20.70">
    <property type="entry name" value="Aldolase class I"/>
    <property type="match status" value="1"/>
</dbReference>
<dbReference type="EMBL" id="JACXLC010000001">
    <property type="protein sequence ID" value="MBD2841190.1"/>
    <property type="molecule type" value="Genomic_DNA"/>
</dbReference>
<evidence type="ECO:0000313" key="7">
    <source>
        <dbReference type="EMBL" id="MBD2841190.1"/>
    </source>
</evidence>
<dbReference type="EC" id="3.2.1.22" evidence="2"/>
<evidence type="ECO:0000256" key="4">
    <source>
        <dbReference type="ARBA" id="ARBA00023295"/>
    </source>
</evidence>
<dbReference type="InterPro" id="IPR050985">
    <property type="entry name" value="Alpha-glycosidase_related"/>
</dbReference>
<dbReference type="Gene3D" id="2.60.40.1180">
    <property type="entry name" value="Golgi alpha-mannosidase II"/>
    <property type="match status" value="1"/>
</dbReference>
<evidence type="ECO:0000256" key="3">
    <source>
        <dbReference type="ARBA" id="ARBA00022801"/>
    </source>
</evidence>
<accession>A0ABR8KPJ2</accession>
<keyword evidence="8" id="KW-1185">Reference proteome</keyword>
<dbReference type="SUPFAM" id="SSF51445">
    <property type="entry name" value="(Trans)glycosidases"/>
    <property type="match status" value="1"/>
</dbReference>
<dbReference type="CDD" id="cd14791">
    <property type="entry name" value="GH36"/>
    <property type="match status" value="1"/>
</dbReference>
<dbReference type="InterPro" id="IPR013785">
    <property type="entry name" value="Aldolase_TIM"/>
</dbReference>
<feature type="domain" description="Glycosyl hydrolase family 36 C-terminal" evidence="5">
    <location>
        <begin position="621"/>
        <end position="704"/>
    </location>
</feature>
<evidence type="ECO:0000259" key="6">
    <source>
        <dbReference type="Pfam" id="PF16875"/>
    </source>
</evidence>
<proteinExistence type="predicted"/>
<dbReference type="Pfam" id="PF02065">
    <property type="entry name" value="Melibiase"/>
    <property type="match status" value="1"/>
</dbReference>
<evidence type="ECO:0000256" key="2">
    <source>
        <dbReference type="ARBA" id="ARBA00012755"/>
    </source>
</evidence>
<dbReference type="PRINTS" id="PR00743">
    <property type="entry name" value="GLHYDRLASE36"/>
</dbReference>
<dbReference type="Gene3D" id="2.70.98.60">
    <property type="entry name" value="alpha-galactosidase from lactobacil brevis"/>
    <property type="match status" value="1"/>
</dbReference>
<dbReference type="PANTHER" id="PTHR43053">
    <property type="entry name" value="GLYCOSIDASE FAMILY 31"/>
    <property type="match status" value="1"/>
</dbReference>
<dbReference type="InterPro" id="IPR031704">
    <property type="entry name" value="Glyco_hydro_36_N"/>
</dbReference>
<evidence type="ECO:0000259" key="5">
    <source>
        <dbReference type="Pfam" id="PF16874"/>
    </source>
</evidence>
<dbReference type="Proteomes" id="UP000635384">
    <property type="component" value="Unassembled WGS sequence"/>
</dbReference>
<dbReference type="InterPro" id="IPR013780">
    <property type="entry name" value="Glyco_hydro_b"/>
</dbReference>
<dbReference type="InterPro" id="IPR031705">
    <property type="entry name" value="Glyco_hydro_36_C"/>
</dbReference>
<evidence type="ECO:0000256" key="1">
    <source>
        <dbReference type="ARBA" id="ARBA00001255"/>
    </source>
</evidence>
<reference evidence="7 8" key="1">
    <citation type="submission" date="2020-09" db="EMBL/GenBank/DDBJ databases">
        <authorList>
            <person name="Yoon J.-W."/>
        </authorList>
    </citation>
    <scope>NUCLEOTIDE SEQUENCE [LARGE SCALE GENOMIC DNA]</scope>
    <source>
        <strain evidence="7 8">KMU-140</strain>
    </source>
</reference>
<dbReference type="PANTHER" id="PTHR43053:SF3">
    <property type="entry name" value="ALPHA-GALACTOSIDASE C-RELATED"/>
    <property type="match status" value="1"/>
</dbReference>
<organism evidence="7 8">
    <name type="scientific">Erythrobacter rubeus</name>
    <dbReference type="NCBI Taxonomy" id="2760803"/>
    <lineage>
        <taxon>Bacteria</taxon>
        <taxon>Pseudomonadati</taxon>
        <taxon>Pseudomonadota</taxon>
        <taxon>Alphaproteobacteria</taxon>
        <taxon>Sphingomonadales</taxon>
        <taxon>Erythrobacteraceae</taxon>
        <taxon>Erythrobacter/Porphyrobacter group</taxon>
        <taxon>Erythrobacter</taxon>
    </lineage>
</organism>
<comment type="caution">
    <text evidence="7">The sequence shown here is derived from an EMBL/GenBank/DDBJ whole genome shotgun (WGS) entry which is preliminary data.</text>
</comment>
<evidence type="ECO:0000313" key="8">
    <source>
        <dbReference type="Proteomes" id="UP000635384"/>
    </source>
</evidence>
<dbReference type="Pfam" id="PF16875">
    <property type="entry name" value="Glyco_hydro_36N"/>
    <property type="match status" value="1"/>
</dbReference>
<name>A0ABR8KPJ2_9SPHN</name>
<dbReference type="InterPro" id="IPR038417">
    <property type="entry name" value="Alpga-gal_N_sf"/>
</dbReference>
<keyword evidence="3" id="KW-0378">Hydrolase</keyword>